<evidence type="ECO:0000256" key="3">
    <source>
        <dbReference type="ARBA" id="ARBA00022741"/>
    </source>
</evidence>
<feature type="domain" description="ABC transporter" evidence="5">
    <location>
        <begin position="4"/>
        <end position="242"/>
    </location>
</feature>
<keyword evidence="3" id="KW-0547">Nucleotide-binding</keyword>
<dbReference type="PANTHER" id="PTHR42798">
    <property type="entry name" value="LIPOPROTEIN-RELEASING SYSTEM ATP-BINDING PROTEIN LOLD"/>
    <property type="match status" value="1"/>
</dbReference>
<evidence type="ECO:0000256" key="1">
    <source>
        <dbReference type="ARBA" id="ARBA00005417"/>
    </source>
</evidence>
<dbReference type="PROSITE" id="PS00211">
    <property type="entry name" value="ABC_TRANSPORTER_1"/>
    <property type="match status" value="1"/>
</dbReference>
<evidence type="ECO:0000256" key="4">
    <source>
        <dbReference type="ARBA" id="ARBA00022840"/>
    </source>
</evidence>
<evidence type="ECO:0000256" key="2">
    <source>
        <dbReference type="ARBA" id="ARBA00022448"/>
    </source>
</evidence>
<sequence length="254" mass="28257">MNLLEVNHISKVYTSGNNEIQALKDINFSVDKGEFVAIMGESGSGKSTLLNILAALDRPTGGEVHISGHNLQNISDDELSNFRRENLGFIFQEFNLLDTFNIKDNILLPLVLSGWKSSDMENRLSFLIERLGIKKLIDKNPYELSGGQKQRAAVARALINQPQLILADEPTGALDSHTSDNLLKLFSEINQEGQTIMMVTHSTKAASQAKRVLFIRDGYIFHELNKGESSNEEMYEKISKTLTFLASGADKNVQ</sequence>
<comment type="caution">
    <text evidence="6">The sequence shown here is derived from an EMBL/GenBank/DDBJ whole genome shotgun (WGS) entry which is preliminary data.</text>
</comment>
<keyword evidence="4 6" id="KW-0067">ATP-binding</keyword>
<dbReference type="Gene3D" id="3.40.50.300">
    <property type="entry name" value="P-loop containing nucleotide triphosphate hydrolases"/>
    <property type="match status" value="1"/>
</dbReference>
<evidence type="ECO:0000313" key="6">
    <source>
        <dbReference type="EMBL" id="MBG9986337.1"/>
    </source>
</evidence>
<dbReference type="RefSeq" id="WP_197115234.1">
    <property type="nucleotide sequence ID" value="NZ_JACBXQ010000002.1"/>
</dbReference>
<dbReference type="EMBL" id="JACBXQ010000002">
    <property type="protein sequence ID" value="MBG9986337.1"/>
    <property type="molecule type" value="Genomic_DNA"/>
</dbReference>
<gene>
    <name evidence="6" type="ORF">HZY91_05445</name>
</gene>
<dbReference type="InterPro" id="IPR017871">
    <property type="entry name" value="ABC_transporter-like_CS"/>
</dbReference>
<protein>
    <submittedName>
        <fullName evidence="6">ABC transporter ATP-binding protein</fullName>
    </submittedName>
</protein>
<dbReference type="PROSITE" id="PS50893">
    <property type="entry name" value="ABC_TRANSPORTER_2"/>
    <property type="match status" value="1"/>
</dbReference>
<dbReference type="InterPro" id="IPR003439">
    <property type="entry name" value="ABC_transporter-like_ATP-bd"/>
</dbReference>
<keyword evidence="2" id="KW-0813">Transport</keyword>
<organism evidence="6 7">
    <name type="scientific">Facklamia lactis</name>
    <dbReference type="NCBI Taxonomy" id="2749967"/>
    <lineage>
        <taxon>Bacteria</taxon>
        <taxon>Bacillati</taxon>
        <taxon>Bacillota</taxon>
        <taxon>Bacilli</taxon>
        <taxon>Lactobacillales</taxon>
        <taxon>Aerococcaceae</taxon>
        <taxon>Facklamia</taxon>
    </lineage>
</organism>
<evidence type="ECO:0000259" key="5">
    <source>
        <dbReference type="PROSITE" id="PS50893"/>
    </source>
</evidence>
<dbReference type="Pfam" id="PF00005">
    <property type="entry name" value="ABC_tran"/>
    <property type="match status" value="1"/>
</dbReference>
<proteinExistence type="inferred from homology"/>
<dbReference type="GO" id="GO:0005524">
    <property type="term" value="F:ATP binding"/>
    <property type="evidence" value="ECO:0007669"/>
    <property type="project" value="UniProtKB-KW"/>
</dbReference>
<name>A0ABS0LQN4_9LACT</name>
<dbReference type="CDD" id="cd03255">
    <property type="entry name" value="ABC_MJ0796_LolCDE_FtsE"/>
    <property type="match status" value="1"/>
</dbReference>
<dbReference type="SUPFAM" id="SSF52540">
    <property type="entry name" value="P-loop containing nucleoside triphosphate hydrolases"/>
    <property type="match status" value="1"/>
</dbReference>
<dbReference type="Proteomes" id="UP000721415">
    <property type="component" value="Unassembled WGS sequence"/>
</dbReference>
<dbReference type="SMART" id="SM00382">
    <property type="entry name" value="AAA"/>
    <property type="match status" value="1"/>
</dbReference>
<evidence type="ECO:0000313" key="7">
    <source>
        <dbReference type="Proteomes" id="UP000721415"/>
    </source>
</evidence>
<comment type="similarity">
    <text evidence="1">Belongs to the ABC transporter superfamily.</text>
</comment>
<dbReference type="InterPro" id="IPR027417">
    <property type="entry name" value="P-loop_NTPase"/>
</dbReference>
<dbReference type="InterPro" id="IPR017911">
    <property type="entry name" value="MacB-like_ATP-bd"/>
</dbReference>
<dbReference type="PANTHER" id="PTHR42798:SF7">
    <property type="entry name" value="ALPHA-D-RIBOSE 1-METHYLPHOSPHONATE 5-TRIPHOSPHATE SYNTHASE SUBUNIT PHNL"/>
    <property type="match status" value="1"/>
</dbReference>
<keyword evidence="7" id="KW-1185">Reference proteome</keyword>
<accession>A0ABS0LQN4</accession>
<reference evidence="6 7" key="1">
    <citation type="submission" date="2020-07" db="EMBL/GenBank/DDBJ databases">
        <title>Facklamia lactis sp. nov., isolated from raw milk.</title>
        <authorList>
            <person name="Doll E.V."/>
            <person name="Huptas C."/>
            <person name="Staib L."/>
            <person name="Wenning M."/>
            <person name="Scherer S."/>
        </authorList>
    </citation>
    <scope>NUCLEOTIDE SEQUENCE [LARGE SCALE GENOMIC DNA]</scope>
    <source>
        <strain evidence="6 7">DSM 111018</strain>
    </source>
</reference>
<dbReference type="InterPro" id="IPR003593">
    <property type="entry name" value="AAA+_ATPase"/>
</dbReference>